<dbReference type="Proteomes" id="UP001597418">
    <property type="component" value="Unassembled WGS sequence"/>
</dbReference>
<dbReference type="Gene3D" id="1.10.760.10">
    <property type="entry name" value="Cytochrome c-like domain"/>
    <property type="match status" value="1"/>
</dbReference>
<protein>
    <submittedName>
        <fullName evidence="6">C-type cytochrome</fullName>
    </submittedName>
</protein>
<keyword evidence="2 4" id="KW-0479">Metal-binding</keyword>
<dbReference type="Pfam" id="PF13442">
    <property type="entry name" value="Cytochrome_CBB3"/>
    <property type="match status" value="1"/>
</dbReference>
<keyword evidence="3 4" id="KW-0408">Iron</keyword>
<evidence type="ECO:0000256" key="3">
    <source>
        <dbReference type="ARBA" id="ARBA00023004"/>
    </source>
</evidence>
<dbReference type="InterPro" id="IPR036909">
    <property type="entry name" value="Cyt_c-like_dom_sf"/>
</dbReference>
<dbReference type="InterPro" id="IPR051459">
    <property type="entry name" value="Cytochrome_c-type_DH"/>
</dbReference>
<dbReference type="EMBL" id="JBHUMB010000006">
    <property type="protein sequence ID" value="MFD2742563.1"/>
    <property type="molecule type" value="Genomic_DNA"/>
</dbReference>
<evidence type="ECO:0000313" key="7">
    <source>
        <dbReference type="Proteomes" id="UP001597418"/>
    </source>
</evidence>
<evidence type="ECO:0000313" key="6">
    <source>
        <dbReference type="EMBL" id="MFD2742563.1"/>
    </source>
</evidence>
<dbReference type="PROSITE" id="PS51007">
    <property type="entry name" value="CYTC"/>
    <property type="match status" value="1"/>
</dbReference>
<evidence type="ECO:0000256" key="2">
    <source>
        <dbReference type="ARBA" id="ARBA00022723"/>
    </source>
</evidence>
<evidence type="ECO:0000259" key="5">
    <source>
        <dbReference type="PROSITE" id="PS51007"/>
    </source>
</evidence>
<evidence type="ECO:0000256" key="1">
    <source>
        <dbReference type="ARBA" id="ARBA00022617"/>
    </source>
</evidence>
<sequence length="127" mass="14375">MQLANSCNNTYDIKTTQYMTNGEKVYRAHCQNCHGKDGEGLGKLYPPLTDPNYLKDNRDLLPRIIRYGLKDTIQVANEIFAGVMPANPQLTDVDIAYVLTYITLRFGDSEVKFDIEEVKKALSTKPN</sequence>
<evidence type="ECO:0000256" key="4">
    <source>
        <dbReference type="PROSITE-ProRule" id="PRU00433"/>
    </source>
</evidence>
<accession>A0ABW5U9G6</accession>
<comment type="caution">
    <text evidence="6">The sequence shown here is derived from an EMBL/GenBank/DDBJ whole genome shotgun (WGS) entry which is preliminary data.</text>
</comment>
<gene>
    <name evidence="6" type="ORF">ACFSQ6_04070</name>
</gene>
<dbReference type="RefSeq" id="WP_197464842.1">
    <property type="nucleotide sequence ID" value="NZ_JBHUMB010000006.1"/>
</dbReference>
<proteinExistence type="predicted"/>
<dbReference type="InterPro" id="IPR009056">
    <property type="entry name" value="Cyt_c-like_dom"/>
</dbReference>
<organism evidence="6 7">
    <name type="scientific">Sphingobacterium populi</name>
    <dbReference type="NCBI Taxonomy" id="1812824"/>
    <lineage>
        <taxon>Bacteria</taxon>
        <taxon>Pseudomonadati</taxon>
        <taxon>Bacteroidota</taxon>
        <taxon>Sphingobacteriia</taxon>
        <taxon>Sphingobacteriales</taxon>
        <taxon>Sphingobacteriaceae</taxon>
        <taxon>Sphingobacterium</taxon>
    </lineage>
</organism>
<feature type="domain" description="Cytochrome c" evidence="5">
    <location>
        <begin position="17"/>
        <end position="106"/>
    </location>
</feature>
<dbReference type="PANTHER" id="PTHR35008:SF9">
    <property type="entry name" value="CYTOCHROME C DOMAIN-CONTAINING PROTEIN"/>
    <property type="match status" value="1"/>
</dbReference>
<keyword evidence="7" id="KW-1185">Reference proteome</keyword>
<reference evidence="7" key="1">
    <citation type="journal article" date="2019" name="Int. J. Syst. Evol. Microbiol.">
        <title>The Global Catalogue of Microorganisms (GCM) 10K type strain sequencing project: providing services to taxonomists for standard genome sequencing and annotation.</title>
        <authorList>
            <consortium name="The Broad Institute Genomics Platform"/>
            <consortium name="The Broad Institute Genome Sequencing Center for Infectious Disease"/>
            <person name="Wu L."/>
            <person name="Ma J."/>
        </authorList>
    </citation>
    <scope>NUCLEOTIDE SEQUENCE [LARGE SCALE GENOMIC DNA]</scope>
    <source>
        <strain evidence="7">KCTC 42247</strain>
    </source>
</reference>
<dbReference type="PANTHER" id="PTHR35008">
    <property type="entry name" value="BLL4482 PROTEIN-RELATED"/>
    <property type="match status" value="1"/>
</dbReference>
<dbReference type="SUPFAM" id="SSF46626">
    <property type="entry name" value="Cytochrome c"/>
    <property type="match status" value="1"/>
</dbReference>
<keyword evidence="1 4" id="KW-0349">Heme</keyword>
<name>A0ABW5U9G6_9SPHI</name>